<dbReference type="AlphaFoldDB" id="A0A2A4X870"/>
<sequence>MSNTKAKTATGEKPTADVTKDFEVLLTANRKTLQDAFLSGTDAAEDAFKTSSEAFKTNYAKVLKDGKEQILKATKTLGENKFYDNESAESLFEAGSAAVEKTEKLGAEIVDFNTGQVADYFALTRSVLEAGDVQKAVELQTKYARSSVEGYVSEVSKLNTMIFDATKTLLEPFGATFTANMEKFTKSA</sequence>
<comment type="caution">
    <text evidence="2">The sequence shown here is derived from an EMBL/GenBank/DDBJ whole genome shotgun (WGS) entry which is preliminary data.</text>
</comment>
<feature type="domain" description="Phasin" evidence="1">
    <location>
        <begin position="86"/>
        <end position="175"/>
    </location>
</feature>
<proteinExistence type="predicted"/>
<evidence type="ECO:0000313" key="3">
    <source>
        <dbReference type="Proteomes" id="UP000218767"/>
    </source>
</evidence>
<protein>
    <recommendedName>
        <fullName evidence="1">Phasin domain-containing protein</fullName>
    </recommendedName>
</protein>
<dbReference type="EMBL" id="NVUL01000027">
    <property type="protein sequence ID" value="PCI78803.1"/>
    <property type="molecule type" value="Genomic_DNA"/>
</dbReference>
<organism evidence="2 3">
    <name type="scientific">SAR86 cluster bacterium</name>
    <dbReference type="NCBI Taxonomy" id="2030880"/>
    <lineage>
        <taxon>Bacteria</taxon>
        <taxon>Pseudomonadati</taxon>
        <taxon>Pseudomonadota</taxon>
        <taxon>Gammaproteobacteria</taxon>
        <taxon>SAR86 cluster</taxon>
    </lineage>
</organism>
<dbReference type="Pfam" id="PF09361">
    <property type="entry name" value="Phasin_2"/>
    <property type="match status" value="1"/>
</dbReference>
<dbReference type="Proteomes" id="UP000218767">
    <property type="component" value="Unassembled WGS sequence"/>
</dbReference>
<name>A0A2A4X870_9GAMM</name>
<gene>
    <name evidence="2" type="ORF">COB20_06265</name>
</gene>
<evidence type="ECO:0000313" key="2">
    <source>
        <dbReference type="EMBL" id="PCI78803.1"/>
    </source>
</evidence>
<reference evidence="3" key="1">
    <citation type="submission" date="2017-08" db="EMBL/GenBank/DDBJ databases">
        <title>A dynamic microbial community with high functional redundancy inhabits the cold, oxic subseafloor aquifer.</title>
        <authorList>
            <person name="Tully B.J."/>
            <person name="Wheat C.G."/>
            <person name="Glazer B.T."/>
            <person name="Huber J.A."/>
        </authorList>
    </citation>
    <scope>NUCLEOTIDE SEQUENCE [LARGE SCALE GENOMIC DNA]</scope>
</reference>
<evidence type="ECO:0000259" key="1">
    <source>
        <dbReference type="Pfam" id="PF09361"/>
    </source>
</evidence>
<accession>A0A2A4X870</accession>
<dbReference type="InterPro" id="IPR018968">
    <property type="entry name" value="Phasin"/>
</dbReference>